<dbReference type="EMBL" id="MWMH01000004">
    <property type="protein sequence ID" value="OOP72811.1"/>
    <property type="molecule type" value="Genomic_DNA"/>
</dbReference>
<protein>
    <submittedName>
        <fullName evidence="2">Uncharacterized protein</fullName>
    </submittedName>
</protein>
<dbReference type="RefSeq" id="WP_078115900.1">
    <property type="nucleotide sequence ID" value="NZ_MWMH01000004.1"/>
</dbReference>
<dbReference type="AlphaFoldDB" id="A0A1S9N5Z5"/>
<dbReference type="Proteomes" id="UP000190959">
    <property type="component" value="Unassembled WGS sequence"/>
</dbReference>
<sequence>MSKNQNSNEISNITNPLSALQNPGDNMSARVTDSNRKVLKVETGNTKYSATQYPNGTIVETKTTKKK</sequence>
<name>A0A1S9N5Z5_CLOBE</name>
<proteinExistence type="predicted"/>
<organism evidence="2 3">
    <name type="scientific">Clostridium beijerinckii</name>
    <name type="common">Clostridium MP</name>
    <dbReference type="NCBI Taxonomy" id="1520"/>
    <lineage>
        <taxon>Bacteria</taxon>
        <taxon>Bacillati</taxon>
        <taxon>Bacillota</taxon>
        <taxon>Clostridia</taxon>
        <taxon>Eubacteriales</taxon>
        <taxon>Clostridiaceae</taxon>
        <taxon>Clostridium</taxon>
    </lineage>
</organism>
<evidence type="ECO:0000256" key="1">
    <source>
        <dbReference type="SAM" id="MobiDB-lite"/>
    </source>
</evidence>
<feature type="region of interest" description="Disordered" evidence="1">
    <location>
        <begin position="1"/>
        <end position="38"/>
    </location>
</feature>
<feature type="compositionally biased region" description="Polar residues" evidence="1">
    <location>
        <begin position="1"/>
        <end position="32"/>
    </location>
</feature>
<accession>A0A1S9N5Z5</accession>
<evidence type="ECO:0000313" key="2">
    <source>
        <dbReference type="EMBL" id="OOP72811.1"/>
    </source>
</evidence>
<gene>
    <name evidence="2" type="ORF">CBEIBR21_13405</name>
</gene>
<reference evidence="2 3" key="1">
    <citation type="submission" date="2017-02" db="EMBL/GenBank/DDBJ databases">
        <title>Genome sequence of Clostridium beijerinckii Br21.</title>
        <authorList>
            <person name="Fonseca B.C."/>
            <person name="Guazzaroni M.E."/>
            <person name="Riano-Pachon D.M."/>
            <person name="Reginatto V."/>
        </authorList>
    </citation>
    <scope>NUCLEOTIDE SEQUENCE [LARGE SCALE GENOMIC DNA]</scope>
    <source>
        <strain evidence="2 3">Br21</strain>
    </source>
</reference>
<comment type="caution">
    <text evidence="2">The sequence shown here is derived from an EMBL/GenBank/DDBJ whole genome shotgun (WGS) entry which is preliminary data.</text>
</comment>
<evidence type="ECO:0000313" key="3">
    <source>
        <dbReference type="Proteomes" id="UP000190959"/>
    </source>
</evidence>